<dbReference type="WBParaSite" id="nRc.2.0.1.t24354-RA">
    <property type="protein sequence ID" value="nRc.2.0.1.t24354-RA"/>
    <property type="gene ID" value="nRc.2.0.1.g24354"/>
</dbReference>
<organism evidence="1 2">
    <name type="scientific">Romanomermis culicivorax</name>
    <name type="common">Nematode worm</name>
    <dbReference type="NCBI Taxonomy" id="13658"/>
    <lineage>
        <taxon>Eukaryota</taxon>
        <taxon>Metazoa</taxon>
        <taxon>Ecdysozoa</taxon>
        <taxon>Nematoda</taxon>
        <taxon>Enoplea</taxon>
        <taxon>Dorylaimia</taxon>
        <taxon>Mermithida</taxon>
        <taxon>Mermithoidea</taxon>
        <taxon>Mermithidae</taxon>
        <taxon>Romanomermis</taxon>
    </lineage>
</organism>
<dbReference type="Proteomes" id="UP000887565">
    <property type="component" value="Unplaced"/>
</dbReference>
<evidence type="ECO:0000313" key="2">
    <source>
        <dbReference type="WBParaSite" id="nRc.2.0.1.t24354-RA"/>
    </source>
</evidence>
<proteinExistence type="predicted"/>
<reference evidence="2" key="1">
    <citation type="submission" date="2022-11" db="UniProtKB">
        <authorList>
            <consortium name="WormBaseParasite"/>
        </authorList>
    </citation>
    <scope>IDENTIFICATION</scope>
</reference>
<keyword evidence="1" id="KW-1185">Reference proteome</keyword>
<protein>
    <submittedName>
        <fullName evidence="2">Uncharacterized protein</fullName>
    </submittedName>
</protein>
<dbReference type="AlphaFoldDB" id="A0A915JCZ8"/>
<sequence length="110" mass="12072">MLPPPTSAVAIFVEQGHTQLIDATELVCIAVKYEWCHGLPKSESDNACGCSRFDTSTNTCPTAEICDTSYITPKKNAKNDWRRQGGNIVSTDGRFIIRHQCDAGHLVNGF</sequence>
<name>A0A915JCZ8_ROMCU</name>
<accession>A0A915JCZ8</accession>
<evidence type="ECO:0000313" key="1">
    <source>
        <dbReference type="Proteomes" id="UP000887565"/>
    </source>
</evidence>